<evidence type="ECO:0000313" key="3">
    <source>
        <dbReference type="Proteomes" id="UP000652761"/>
    </source>
</evidence>
<dbReference type="Proteomes" id="UP000652761">
    <property type="component" value="Unassembled WGS sequence"/>
</dbReference>
<reference evidence="2" key="1">
    <citation type="submission" date="2017-07" db="EMBL/GenBank/DDBJ databases">
        <title>Taro Niue Genome Assembly and Annotation.</title>
        <authorList>
            <person name="Atibalentja N."/>
            <person name="Keating K."/>
            <person name="Fields C.J."/>
        </authorList>
    </citation>
    <scope>NUCLEOTIDE SEQUENCE</scope>
    <source>
        <strain evidence="2">Niue_2</strain>
        <tissue evidence="2">Leaf</tissue>
    </source>
</reference>
<name>A0A843TG55_COLES</name>
<dbReference type="EMBL" id="NMUH01000006">
    <property type="protein sequence ID" value="MQL68010.1"/>
    <property type="molecule type" value="Genomic_DNA"/>
</dbReference>
<comment type="caution">
    <text evidence="2">The sequence shown here is derived from an EMBL/GenBank/DDBJ whole genome shotgun (WGS) entry which is preliminary data.</text>
</comment>
<evidence type="ECO:0000256" key="1">
    <source>
        <dbReference type="SAM" id="MobiDB-lite"/>
    </source>
</evidence>
<keyword evidence="3" id="KW-1185">Reference proteome</keyword>
<accession>A0A843TG55</accession>
<sequence>MLSDSGTNTLSTRQACKRPTEAQTPHCARKYKPHIPQIPGGGTNTLSRTLMYSPYRVTSDGGTNTLSSTLMYTKYL</sequence>
<organism evidence="2 3">
    <name type="scientific">Colocasia esculenta</name>
    <name type="common">Wild taro</name>
    <name type="synonym">Arum esculentum</name>
    <dbReference type="NCBI Taxonomy" id="4460"/>
    <lineage>
        <taxon>Eukaryota</taxon>
        <taxon>Viridiplantae</taxon>
        <taxon>Streptophyta</taxon>
        <taxon>Embryophyta</taxon>
        <taxon>Tracheophyta</taxon>
        <taxon>Spermatophyta</taxon>
        <taxon>Magnoliopsida</taxon>
        <taxon>Liliopsida</taxon>
        <taxon>Araceae</taxon>
        <taxon>Aroideae</taxon>
        <taxon>Colocasieae</taxon>
        <taxon>Colocasia</taxon>
    </lineage>
</organism>
<feature type="compositionally biased region" description="Polar residues" evidence="1">
    <location>
        <begin position="1"/>
        <end position="14"/>
    </location>
</feature>
<dbReference type="AlphaFoldDB" id="A0A843TG55"/>
<gene>
    <name evidence="2" type="ORF">Taro_000327</name>
</gene>
<proteinExistence type="predicted"/>
<evidence type="ECO:0000313" key="2">
    <source>
        <dbReference type="EMBL" id="MQL68010.1"/>
    </source>
</evidence>
<feature type="region of interest" description="Disordered" evidence="1">
    <location>
        <begin position="1"/>
        <end position="43"/>
    </location>
</feature>
<protein>
    <submittedName>
        <fullName evidence="2">Uncharacterized protein</fullName>
    </submittedName>
</protein>